<evidence type="ECO:0000256" key="1">
    <source>
        <dbReference type="SAM" id="Phobius"/>
    </source>
</evidence>
<protein>
    <submittedName>
        <fullName evidence="2">Uncharacterized protein</fullName>
    </submittedName>
</protein>
<keyword evidence="1" id="KW-1133">Transmembrane helix</keyword>
<keyword evidence="1" id="KW-0812">Transmembrane</keyword>
<gene>
    <name evidence="2" type="ORF">SAMN05421687_101651</name>
</gene>
<reference evidence="3" key="1">
    <citation type="submission" date="2017-01" db="EMBL/GenBank/DDBJ databases">
        <authorList>
            <person name="Varghese N."/>
            <person name="Submissions S."/>
        </authorList>
    </citation>
    <scope>NUCLEOTIDE SEQUENCE [LARGE SCALE GENOMIC DNA]</scope>
    <source>
        <strain evidence="3">DSM 23127</strain>
    </source>
</reference>
<dbReference type="Proteomes" id="UP000187608">
    <property type="component" value="Unassembled WGS sequence"/>
</dbReference>
<dbReference type="RefSeq" id="WP_076556887.1">
    <property type="nucleotide sequence ID" value="NZ_FTOC01000001.1"/>
</dbReference>
<keyword evidence="3" id="KW-1185">Reference proteome</keyword>
<keyword evidence="1" id="KW-0472">Membrane</keyword>
<evidence type="ECO:0000313" key="3">
    <source>
        <dbReference type="Proteomes" id="UP000187608"/>
    </source>
</evidence>
<organism evidence="2 3">
    <name type="scientific">Salimicrobium flavidum</name>
    <dbReference type="NCBI Taxonomy" id="570947"/>
    <lineage>
        <taxon>Bacteria</taxon>
        <taxon>Bacillati</taxon>
        <taxon>Bacillota</taxon>
        <taxon>Bacilli</taxon>
        <taxon>Bacillales</taxon>
        <taxon>Bacillaceae</taxon>
        <taxon>Salimicrobium</taxon>
    </lineage>
</organism>
<evidence type="ECO:0000313" key="2">
    <source>
        <dbReference type="EMBL" id="SIS38698.1"/>
    </source>
</evidence>
<sequence length="296" mass="34619">MEDLYSSTLGTLERTFMPYGSEYQRYIDFQSFREMKQVAKGKRPVYIDLDIEEIVEMKTRYIVDVSWYGIFMTVIIPTSSLFSATVEVYGKPPKLLVARLERINGHRQEALVPTSLKEEFTRKKAIGETLSDFATKLFLFLDSYIAHNEATVDETKSTGHAAKDFSPGLFKDWDFPYAETDPELLAEWEALKGRIGKQYERIEVLEIEDQHALETMINKDVPLFIQSFSKLSEENKRMGRDELVETMNDLRMFVEKLERKEEESHYKDFARSKGIISTKYNSSRQDFFSYEDEDLQ</sequence>
<feature type="transmembrane region" description="Helical" evidence="1">
    <location>
        <begin position="67"/>
        <end position="89"/>
    </location>
</feature>
<dbReference type="STRING" id="570947.SAMN05421687_101651"/>
<dbReference type="EMBL" id="FTOC01000001">
    <property type="protein sequence ID" value="SIS38698.1"/>
    <property type="molecule type" value="Genomic_DNA"/>
</dbReference>
<proteinExistence type="predicted"/>
<name>A0A1N7INN2_9BACI</name>
<dbReference type="AlphaFoldDB" id="A0A1N7INN2"/>
<accession>A0A1N7INN2</accession>
<dbReference type="OrthoDB" id="2958687at2"/>